<dbReference type="SUPFAM" id="SSF56317">
    <property type="entry name" value="Carbon-nitrogen hydrolase"/>
    <property type="match status" value="1"/>
</dbReference>
<evidence type="ECO:0000256" key="4">
    <source>
        <dbReference type="ARBA" id="ARBA00022679"/>
    </source>
</evidence>
<keyword evidence="7 9" id="KW-0472">Membrane</keyword>
<evidence type="ECO:0000256" key="6">
    <source>
        <dbReference type="ARBA" id="ARBA00022989"/>
    </source>
</evidence>
<dbReference type="AlphaFoldDB" id="A0A1F6U0H2"/>
<evidence type="ECO:0000256" key="1">
    <source>
        <dbReference type="ARBA" id="ARBA00004651"/>
    </source>
</evidence>
<dbReference type="EMBL" id="MFTC01000058">
    <property type="protein sequence ID" value="OGI50866.1"/>
    <property type="molecule type" value="Genomic_DNA"/>
</dbReference>
<evidence type="ECO:0000256" key="8">
    <source>
        <dbReference type="ARBA" id="ARBA00023315"/>
    </source>
</evidence>
<dbReference type="Pfam" id="PF00795">
    <property type="entry name" value="CN_hydrolase"/>
    <property type="match status" value="1"/>
</dbReference>
<comment type="function">
    <text evidence="9">Catalyzes the phospholipid dependent N-acylation of the N-terminal cysteine of apolipoprotein, the last step in lipoprotein maturation.</text>
</comment>
<organism evidence="11 12">
    <name type="scientific">Candidatus Muproteobacteria bacterium RIFCSPLOWO2_01_FULL_60_18</name>
    <dbReference type="NCBI Taxonomy" id="1817768"/>
    <lineage>
        <taxon>Bacteria</taxon>
        <taxon>Pseudomonadati</taxon>
        <taxon>Pseudomonadota</taxon>
        <taxon>Candidatus Muproteobacteria</taxon>
    </lineage>
</organism>
<dbReference type="InterPro" id="IPR004563">
    <property type="entry name" value="Apolipo_AcylTrfase"/>
</dbReference>
<dbReference type="GO" id="GO:0016410">
    <property type="term" value="F:N-acyltransferase activity"/>
    <property type="evidence" value="ECO:0007669"/>
    <property type="project" value="UniProtKB-UniRule"/>
</dbReference>
<dbReference type="InterPro" id="IPR036526">
    <property type="entry name" value="C-N_Hydrolase_sf"/>
</dbReference>
<evidence type="ECO:0000256" key="9">
    <source>
        <dbReference type="HAMAP-Rule" id="MF_01148"/>
    </source>
</evidence>
<dbReference type="CDD" id="cd07571">
    <property type="entry name" value="ALP_N-acyl_transferase"/>
    <property type="match status" value="1"/>
</dbReference>
<dbReference type="EC" id="2.3.1.269" evidence="9"/>
<feature type="transmembrane region" description="Helical" evidence="9">
    <location>
        <begin position="473"/>
        <end position="492"/>
    </location>
</feature>
<evidence type="ECO:0000256" key="3">
    <source>
        <dbReference type="ARBA" id="ARBA00022475"/>
    </source>
</evidence>
<dbReference type="UniPathway" id="UPA00666"/>
<name>A0A1F6U0H2_9PROT</name>
<comment type="caution">
    <text evidence="11">The sequence shown here is derived from an EMBL/GenBank/DDBJ whole genome shotgun (WGS) entry which is preliminary data.</text>
</comment>
<evidence type="ECO:0000313" key="12">
    <source>
        <dbReference type="Proteomes" id="UP000179037"/>
    </source>
</evidence>
<dbReference type="InterPro" id="IPR003010">
    <property type="entry name" value="C-N_Hydrolase"/>
</dbReference>
<dbReference type="InterPro" id="IPR045378">
    <property type="entry name" value="LNT_N"/>
</dbReference>
<comment type="pathway">
    <text evidence="9">Protein modification; lipoprotein biosynthesis (N-acyl transfer).</text>
</comment>
<evidence type="ECO:0000256" key="2">
    <source>
        <dbReference type="ARBA" id="ARBA00010065"/>
    </source>
</evidence>
<evidence type="ECO:0000259" key="10">
    <source>
        <dbReference type="PROSITE" id="PS50263"/>
    </source>
</evidence>
<comment type="catalytic activity">
    <reaction evidence="9">
        <text>N-terminal S-1,2-diacyl-sn-glyceryl-L-cysteinyl-[lipoprotein] + a glycerophospholipid = N-acyl-S-1,2-diacyl-sn-glyceryl-L-cysteinyl-[lipoprotein] + a 2-acyl-sn-glycero-3-phospholipid + H(+)</text>
        <dbReference type="Rhea" id="RHEA:48228"/>
        <dbReference type="Rhea" id="RHEA-COMP:14681"/>
        <dbReference type="Rhea" id="RHEA-COMP:14684"/>
        <dbReference type="ChEBI" id="CHEBI:15378"/>
        <dbReference type="ChEBI" id="CHEBI:136912"/>
        <dbReference type="ChEBI" id="CHEBI:140656"/>
        <dbReference type="ChEBI" id="CHEBI:140657"/>
        <dbReference type="ChEBI" id="CHEBI:140660"/>
        <dbReference type="EC" id="2.3.1.269"/>
    </reaction>
</comment>
<evidence type="ECO:0000256" key="7">
    <source>
        <dbReference type="ARBA" id="ARBA00023136"/>
    </source>
</evidence>
<feature type="domain" description="CN hydrolase" evidence="10">
    <location>
        <begin position="225"/>
        <end position="463"/>
    </location>
</feature>
<proteinExistence type="inferred from homology"/>
<keyword evidence="4 9" id="KW-0808">Transferase</keyword>
<gene>
    <name evidence="9" type="primary">lnt</name>
    <name evidence="11" type="ORF">A3A87_02115</name>
</gene>
<feature type="transmembrane region" description="Helical" evidence="9">
    <location>
        <begin position="20"/>
        <end position="44"/>
    </location>
</feature>
<feature type="transmembrane region" description="Helical" evidence="9">
    <location>
        <begin position="56"/>
        <end position="73"/>
    </location>
</feature>
<dbReference type="GO" id="GO:0042158">
    <property type="term" value="P:lipoprotein biosynthetic process"/>
    <property type="evidence" value="ECO:0007669"/>
    <property type="project" value="UniProtKB-UniRule"/>
</dbReference>
<keyword evidence="5 9" id="KW-0812">Transmembrane</keyword>
<dbReference type="Gene3D" id="3.60.110.10">
    <property type="entry name" value="Carbon-nitrogen hydrolase"/>
    <property type="match status" value="1"/>
</dbReference>
<dbReference type="PANTHER" id="PTHR38686:SF1">
    <property type="entry name" value="APOLIPOPROTEIN N-ACYLTRANSFERASE"/>
    <property type="match status" value="1"/>
</dbReference>
<comment type="similarity">
    <text evidence="2 9">Belongs to the CN hydrolase family. Apolipoprotein N-acyltransferase subfamily.</text>
</comment>
<dbReference type="Proteomes" id="UP000179037">
    <property type="component" value="Unassembled WGS sequence"/>
</dbReference>
<dbReference type="STRING" id="1817768.A3A87_02115"/>
<comment type="subcellular location">
    <subcellularLocation>
        <location evidence="1 9">Cell membrane</location>
        <topology evidence="1 9">Multi-pass membrane protein</topology>
    </subcellularLocation>
</comment>
<keyword evidence="11" id="KW-0449">Lipoprotein</keyword>
<evidence type="ECO:0000256" key="5">
    <source>
        <dbReference type="ARBA" id="ARBA00022692"/>
    </source>
</evidence>
<feature type="transmembrane region" description="Helical" evidence="9">
    <location>
        <begin position="189"/>
        <end position="208"/>
    </location>
</feature>
<evidence type="ECO:0000313" key="11">
    <source>
        <dbReference type="EMBL" id="OGI50866.1"/>
    </source>
</evidence>
<dbReference type="NCBIfam" id="TIGR00546">
    <property type="entry name" value="lnt"/>
    <property type="match status" value="1"/>
</dbReference>
<dbReference type="PROSITE" id="PS50263">
    <property type="entry name" value="CN_HYDROLASE"/>
    <property type="match status" value="1"/>
</dbReference>
<dbReference type="PANTHER" id="PTHR38686">
    <property type="entry name" value="APOLIPOPROTEIN N-ACYLTRANSFERASE"/>
    <property type="match status" value="1"/>
</dbReference>
<feature type="transmembrane region" description="Helical" evidence="9">
    <location>
        <begin position="159"/>
        <end position="182"/>
    </location>
</feature>
<accession>A0A1F6U0H2</accession>
<reference evidence="11 12" key="1">
    <citation type="journal article" date="2016" name="Nat. Commun.">
        <title>Thousands of microbial genomes shed light on interconnected biogeochemical processes in an aquifer system.</title>
        <authorList>
            <person name="Anantharaman K."/>
            <person name="Brown C.T."/>
            <person name="Hug L.A."/>
            <person name="Sharon I."/>
            <person name="Castelle C.J."/>
            <person name="Probst A.J."/>
            <person name="Thomas B.C."/>
            <person name="Singh A."/>
            <person name="Wilkins M.J."/>
            <person name="Karaoz U."/>
            <person name="Brodie E.L."/>
            <person name="Williams K.H."/>
            <person name="Hubbard S.S."/>
            <person name="Banfield J.F."/>
        </authorList>
    </citation>
    <scope>NUCLEOTIDE SEQUENCE [LARGE SCALE GENOMIC DNA]</scope>
</reference>
<protein>
    <recommendedName>
        <fullName evidence="9">Apolipoprotein N-acyltransferase</fullName>
        <shortName evidence="9">ALP N-acyltransferase</shortName>
        <ecNumber evidence="9">2.3.1.269</ecNumber>
    </recommendedName>
</protein>
<dbReference type="HAMAP" id="MF_01148">
    <property type="entry name" value="Lnt"/>
    <property type="match status" value="1"/>
</dbReference>
<keyword evidence="6 9" id="KW-1133">Transmembrane helix</keyword>
<dbReference type="Pfam" id="PF20154">
    <property type="entry name" value="LNT_N"/>
    <property type="match status" value="1"/>
</dbReference>
<keyword evidence="8 9" id="KW-0012">Acyltransferase</keyword>
<dbReference type="GO" id="GO:0005886">
    <property type="term" value="C:plasma membrane"/>
    <property type="evidence" value="ECO:0007669"/>
    <property type="project" value="UniProtKB-SubCell"/>
</dbReference>
<feature type="transmembrane region" description="Helical" evidence="9">
    <location>
        <begin position="121"/>
        <end position="139"/>
    </location>
</feature>
<sequence length="496" mass="54738">MFSLPPARADVAAGVAGLLLPLAFSPFDLFPLAILSPALLFVLWHETSPGRAAFRGFLFGLGLFGVGVSWVYVSMHHYGNMPAPLAGLAVFLFVAGLSIYPALLGWLQARLFPKPGSWHQVLVLPSLWVLFEWARGWFLTGFPWLHLGYSQVASPLAGYAAWLGVYGVSLFCAMSAGLLAWIVREPYKFLTCILPLLLAIWIGGWLAGSIEWVQPAGKPLQVTLIQGNIPLDSKWQPKSRRAIMDRYLALSTHPPRSDLIVWPESAIPATLDEIDSGYLDNLRRISRAANVDFVLGVVERDQDRRHYYNSVISIGPHPGIYRKQHLVPFGEYPPLDPLFRWLMRNLQIPMSDFSAGPPDQPPLVAAGQKIGVSVCYEDAFGEEVIRALPSATLLVNVSEDAWFGDSLAPHQRIQMARMRALETGRPMLRAANTGPSVVIDHQGRVTARSPQFQVYALTATVQPMQGTTPYVRYGNYPVILLMAVLVAIAAGTRSRH</sequence>
<feature type="transmembrane region" description="Helical" evidence="9">
    <location>
        <begin position="85"/>
        <end position="109"/>
    </location>
</feature>
<keyword evidence="3 9" id="KW-1003">Cell membrane</keyword>